<dbReference type="PANTHER" id="PTHR12714">
    <property type="entry name" value="PROTEIN-S ISOPRENYLCYSTEINE O-METHYLTRANSFERASE"/>
    <property type="match status" value="1"/>
</dbReference>
<accession>A0ABR1JL20</accession>
<evidence type="ECO:0000256" key="4">
    <source>
        <dbReference type="ARBA" id="ARBA00023136"/>
    </source>
</evidence>
<dbReference type="Proteomes" id="UP001498398">
    <property type="component" value="Unassembled WGS sequence"/>
</dbReference>
<comment type="caution">
    <text evidence="6">The sequence shown here is derived from an EMBL/GenBank/DDBJ whole genome shotgun (WGS) entry which is preliminary data.</text>
</comment>
<dbReference type="InterPro" id="IPR007269">
    <property type="entry name" value="ICMT_MeTrfase"/>
</dbReference>
<comment type="similarity">
    <text evidence="5">Belongs to the class VI-like SAM-binding methyltransferase superfamily. Isoprenylcysteine carboxyl methyltransferase family.</text>
</comment>
<name>A0ABR1JL20_9AGAR</name>
<comment type="subcellular location">
    <subcellularLocation>
        <location evidence="5">Endoplasmic reticulum membrane</location>
        <topology evidence="5">Multi-pass membrane protein</topology>
    </subcellularLocation>
    <subcellularLocation>
        <location evidence="1">Membrane</location>
        <topology evidence="1">Multi-pass membrane protein</topology>
    </subcellularLocation>
</comment>
<evidence type="ECO:0000313" key="7">
    <source>
        <dbReference type="Proteomes" id="UP001498398"/>
    </source>
</evidence>
<feature type="transmembrane region" description="Helical" evidence="5">
    <location>
        <begin position="187"/>
        <end position="208"/>
    </location>
</feature>
<feature type="transmembrane region" description="Helical" evidence="5">
    <location>
        <begin position="98"/>
        <end position="122"/>
    </location>
</feature>
<dbReference type="Gene3D" id="1.20.120.1630">
    <property type="match status" value="1"/>
</dbReference>
<evidence type="ECO:0000313" key="6">
    <source>
        <dbReference type="EMBL" id="KAK7462936.1"/>
    </source>
</evidence>
<keyword evidence="3 5" id="KW-1133">Transmembrane helix</keyword>
<proteinExistence type="inferred from homology"/>
<evidence type="ECO:0000256" key="5">
    <source>
        <dbReference type="RuleBase" id="RU362022"/>
    </source>
</evidence>
<keyword evidence="5" id="KW-0808">Transferase</keyword>
<keyword evidence="5" id="KW-0949">S-adenosyl-L-methionine</keyword>
<dbReference type="EC" id="2.1.1.100" evidence="5"/>
<evidence type="ECO:0000256" key="3">
    <source>
        <dbReference type="ARBA" id="ARBA00022989"/>
    </source>
</evidence>
<keyword evidence="5" id="KW-0489">Methyltransferase</keyword>
<dbReference type="EMBL" id="JBANRG010000010">
    <property type="protein sequence ID" value="KAK7462936.1"/>
    <property type="molecule type" value="Genomic_DNA"/>
</dbReference>
<reference evidence="6 7" key="1">
    <citation type="submission" date="2024-01" db="EMBL/GenBank/DDBJ databases">
        <title>A draft genome for the cacao thread blight pathogen Marasmiellus scandens.</title>
        <authorList>
            <person name="Baruah I.K."/>
            <person name="Leung J."/>
            <person name="Bukari Y."/>
            <person name="Amoako-Attah I."/>
            <person name="Meinhardt L.W."/>
            <person name="Bailey B.A."/>
            <person name="Cohen S.P."/>
        </authorList>
    </citation>
    <scope>NUCLEOTIDE SEQUENCE [LARGE SCALE GENOMIC DNA]</scope>
    <source>
        <strain evidence="6 7">GH-19</strain>
    </source>
</reference>
<evidence type="ECO:0000256" key="2">
    <source>
        <dbReference type="ARBA" id="ARBA00022692"/>
    </source>
</evidence>
<keyword evidence="4 5" id="KW-0472">Membrane</keyword>
<sequence>MYSMEPPSDMIPLYKVPLLILTAASFRISCSPPNPPPEKKEIMDRGDLTGRATAQRTLLQFVVLSVLLFEALTIISYDISNSPWREISKILLPNGDPALLRPSSTFYVGVFLVVAGACIRYACYEYLGRLFTFELSLRDDHHLVTSGPYSIVRHPSYTGFCLGLVGLYAVVFGEGSYVRAGDILQTYLGTVVFCIMTFIWVNLSYYFIKRTEAEDEFLKDRFGKEWEEWEKRVKWKLIPGLY</sequence>
<keyword evidence="7" id="KW-1185">Reference proteome</keyword>
<comment type="catalytic activity">
    <reaction evidence="5">
        <text>[protein]-C-terminal S-[(2E,6E)-farnesyl]-L-cysteine + S-adenosyl-L-methionine = [protein]-C-terminal S-[(2E,6E)-farnesyl]-L-cysteine methyl ester + S-adenosyl-L-homocysteine</text>
        <dbReference type="Rhea" id="RHEA:21672"/>
        <dbReference type="Rhea" id="RHEA-COMP:12125"/>
        <dbReference type="Rhea" id="RHEA-COMP:12126"/>
        <dbReference type="ChEBI" id="CHEBI:57856"/>
        <dbReference type="ChEBI" id="CHEBI:59789"/>
        <dbReference type="ChEBI" id="CHEBI:90510"/>
        <dbReference type="ChEBI" id="CHEBI:90511"/>
        <dbReference type="EC" id="2.1.1.100"/>
    </reaction>
</comment>
<protein>
    <recommendedName>
        <fullName evidence="5">Protein-S-isoprenylcysteine O-methyltransferase</fullName>
        <ecNumber evidence="5">2.1.1.100</ecNumber>
    </recommendedName>
</protein>
<evidence type="ECO:0000256" key="1">
    <source>
        <dbReference type="ARBA" id="ARBA00004141"/>
    </source>
</evidence>
<keyword evidence="5" id="KW-0256">Endoplasmic reticulum</keyword>
<keyword evidence="2 5" id="KW-0812">Transmembrane</keyword>
<feature type="transmembrane region" description="Helical" evidence="5">
    <location>
        <begin position="157"/>
        <end position="175"/>
    </location>
</feature>
<dbReference type="PANTHER" id="PTHR12714:SF9">
    <property type="entry name" value="PROTEIN-S-ISOPRENYLCYSTEINE O-METHYLTRANSFERASE"/>
    <property type="match status" value="1"/>
</dbReference>
<feature type="transmembrane region" description="Helical" evidence="5">
    <location>
        <begin position="58"/>
        <end position="77"/>
    </location>
</feature>
<dbReference type="Pfam" id="PF04140">
    <property type="entry name" value="ICMT"/>
    <property type="match status" value="1"/>
</dbReference>
<gene>
    <name evidence="6" type="ORF">VKT23_007517</name>
</gene>
<organism evidence="6 7">
    <name type="scientific">Marasmiellus scandens</name>
    <dbReference type="NCBI Taxonomy" id="2682957"/>
    <lineage>
        <taxon>Eukaryota</taxon>
        <taxon>Fungi</taxon>
        <taxon>Dikarya</taxon>
        <taxon>Basidiomycota</taxon>
        <taxon>Agaricomycotina</taxon>
        <taxon>Agaricomycetes</taxon>
        <taxon>Agaricomycetidae</taxon>
        <taxon>Agaricales</taxon>
        <taxon>Marasmiineae</taxon>
        <taxon>Omphalotaceae</taxon>
        <taxon>Marasmiellus</taxon>
    </lineage>
</organism>